<evidence type="ECO:0000313" key="15">
    <source>
        <dbReference type="Proteomes" id="UP000007799"/>
    </source>
</evidence>
<reference evidence="14" key="1">
    <citation type="submission" date="2009-08" db="EMBL/GenBank/DDBJ databases">
        <title>Annotation of Salpingoeca rosetta.</title>
        <authorList>
            <consortium name="The Broad Institute Genome Sequencing Platform"/>
            <person name="Russ C."/>
            <person name="Cuomo C."/>
            <person name="Burger G."/>
            <person name="Gray M.W."/>
            <person name="Holland P.W.H."/>
            <person name="King N."/>
            <person name="Lang F.B.F."/>
            <person name="Roger A.J."/>
            <person name="Ruiz-Trillo I."/>
            <person name="Young S.K."/>
            <person name="Zeng Q."/>
            <person name="Gargeya S."/>
            <person name="Alvarado L."/>
            <person name="Berlin A."/>
            <person name="Chapman S.B."/>
            <person name="Chen Z."/>
            <person name="Freedman E."/>
            <person name="Gellesch M."/>
            <person name="Goldberg J."/>
            <person name="Griggs A."/>
            <person name="Gujja S."/>
            <person name="Heilman E."/>
            <person name="Heiman D."/>
            <person name="Howarth C."/>
            <person name="Mehta T."/>
            <person name="Neiman D."/>
            <person name="Pearson M."/>
            <person name="Roberts A."/>
            <person name="Saif S."/>
            <person name="Shea T."/>
            <person name="Shenoy N."/>
            <person name="Sisk P."/>
            <person name="Stolte C."/>
            <person name="Sykes S."/>
            <person name="White J."/>
            <person name="Yandava C."/>
            <person name="Haas B."/>
            <person name="Nusbaum C."/>
            <person name="Birren B."/>
        </authorList>
    </citation>
    <scope>NUCLEOTIDE SEQUENCE [LARGE SCALE GENOMIC DNA]</scope>
    <source>
        <strain evidence="14">ATCC 50818</strain>
    </source>
</reference>
<feature type="region of interest" description="Disordered" evidence="10">
    <location>
        <begin position="1386"/>
        <end position="1442"/>
    </location>
</feature>
<dbReference type="Gene3D" id="2.40.70.10">
    <property type="entry name" value="Acid Proteases"/>
    <property type="match status" value="1"/>
</dbReference>
<dbReference type="Pfam" id="PF00078">
    <property type="entry name" value="RVT_1"/>
    <property type="match status" value="2"/>
</dbReference>
<dbReference type="InterPro" id="IPR043128">
    <property type="entry name" value="Rev_trsase/Diguanyl_cyclase"/>
</dbReference>
<evidence type="ECO:0000256" key="4">
    <source>
        <dbReference type="ARBA" id="ARBA00022722"/>
    </source>
</evidence>
<dbReference type="Gene3D" id="3.10.20.370">
    <property type="match status" value="1"/>
</dbReference>
<dbReference type="KEGG" id="sre:PTSG_12079"/>
<dbReference type="Gene3D" id="3.30.420.10">
    <property type="entry name" value="Ribonuclease H-like superfamily/Ribonuclease H"/>
    <property type="match status" value="1"/>
</dbReference>
<dbReference type="InParanoid" id="F2U5C7"/>
<dbReference type="InterPro" id="IPR001584">
    <property type="entry name" value="Integrase_cat-core"/>
</dbReference>
<dbReference type="FunFam" id="3.10.20.370:FF:000001">
    <property type="entry name" value="Retrovirus-related Pol polyprotein from transposon 17.6-like protein"/>
    <property type="match status" value="2"/>
</dbReference>
<dbReference type="PROSITE" id="PS50158">
    <property type="entry name" value="ZF_CCHC"/>
    <property type="match status" value="1"/>
</dbReference>
<evidence type="ECO:0000256" key="5">
    <source>
        <dbReference type="ARBA" id="ARBA00022759"/>
    </source>
</evidence>
<feature type="domain" description="Reverse transcriptase" evidence="12">
    <location>
        <begin position="1"/>
        <end position="132"/>
    </location>
</feature>
<dbReference type="Proteomes" id="UP000007799">
    <property type="component" value="Unassembled WGS sequence"/>
</dbReference>
<dbReference type="SMART" id="SM00343">
    <property type="entry name" value="ZnF_C2HC"/>
    <property type="match status" value="1"/>
</dbReference>
<dbReference type="InterPro" id="IPR001878">
    <property type="entry name" value="Znf_CCHC"/>
</dbReference>
<keyword evidence="5" id="KW-0255">Endonuclease</keyword>
<keyword evidence="9" id="KW-0175">Coiled coil</keyword>
<dbReference type="SUPFAM" id="SSF57756">
    <property type="entry name" value="Retrovirus zinc finger-like domains"/>
    <property type="match status" value="1"/>
</dbReference>
<keyword evidence="8" id="KW-0479">Metal-binding</keyword>
<keyword evidence="15" id="KW-1185">Reference proteome</keyword>
<proteinExistence type="predicted"/>
<dbReference type="GO" id="GO:0003676">
    <property type="term" value="F:nucleic acid binding"/>
    <property type="evidence" value="ECO:0007669"/>
    <property type="project" value="InterPro"/>
</dbReference>
<dbReference type="Pfam" id="PF17917">
    <property type="entry name" value="RT_RNaseH"/>
    <property type="match status" value="2"/>
</dbReference>
<dbReference type="Gene3D" id="3.30.70.270">
    <property type="match status" value="3"/>
</dbReference>
<dbReference type="eggNOG" id="KOG0017">
    <property type="taxonomic scope" value="Eukaryota"/>
</dbReference>
<dbReference type="RefSeq" id="XP_004995507.1">
    <property type="nucleotide sequence ID" value="XM_004995450.1"/>
</dbReference>
<dbReference type="GO" id="GO:0003964">
    <property type="term" value="F:RNA-directed DNA polymerase activity"/>
    <property type="evidence" value="ECO:0007669"/>
    <property type="project" value="UniProtKB-KW"/>
</dbReference>
<dbReference type="PROSITE" id="PS50994">
    <property type="entry name" value="INTEGRASE"/>
    <property type="match status" value="1"/>
</dbReference>
<dbReference type="STRING" id="946362.F2U5C7"/>
<dbReference type="Pfam" id="PF13975">
    <property type="entry name" value="gag-asp_proteas"/>
    <property type="match status" value="1"/>
</dbReference>
<protein>
    <recommendedName>
        <fullName evidence="1">RNA-directed DNA polymerase</fullName>
        <ecNumber evidence="1">2.7.7.49</ecNumber>
    </recommendedName>
</protein>
<feature type="compositionally biased region" description="Acidic residues" evidence="10">
    <location>
        <begin position="1409"/>
        <end position="1428"/>
    </location>
</feature>
<feature type="region of interest" description="Disordered" evidence="10">
    <location>
        <begin position="577"/>
        <end position="610"/>
    </location>
</feature>
<dbReference type="PANTHER" id="PTHR37984:SF5">
    <property type="entry name" value="PROTEIN NYNRIN-LIKE"/>
    <property type="match status" value="1"/>
</dbReference>
<dbReference type="FunFam" id="3.30.420.10:FF:000032">
    <property type="entry name" value="Retrovirus-related Pol polyprotein from transposon 297-like Protein"/>
    <property type="match status" value="1"/>
</dbReference>
<evidence type="ECO:0000256" key="8">
    <source>
        <dbReference type="PROSITE-ProRule" id="PRU00047"/>
    </source>
</evidence>
<keyword evidence="8" id="KW-0863">Zinc-finger</keyword>
<evidence type="ECO:0000256" key="3">
    <source>
        <dbReference type="ARBA" id="ARBA00022695"/>
    </source>
</evidence>
<dbReference type="InterPro" id="IPR012337">
    <property type="entry name" value="RNaseH-like_sf"/>
</dbReference>
<evidence type="ECO:0000259" key="11">
    <source>
        <dbReference type="PROSITE" id="PS50158"/>
    </source>
</evidence>
<evidence type="ECO:0000256" key="7">
    <source>
        <dbReference type="ARBA" id="ARBA00022918"/>
    </source>
</evidence>
<evidence type="ECO:0000256" key="6">
    <source>
        <dbReference type="ARBA" id="ARBA00022801"/>
    </source>
</evidence>
<dbReference type="InterPro" id="IPR000477">
    <property type="entry name" value="RT_dom"/>
</dbReference>
<dbReference type="PANTHER" id="PTHR37984">
    <property type="entry name" value="PROTEIN CBG26694"/>
    <property type="match status" value="1"/>
</dbReference>
<feature type="region of interest" description="Disordered" evidence="10">
    <location>
        <begin position="990"/>
        <end position="1009"/>
    </location>
</feature>
<gene>
    <name evidence="14" type="ORF">PTSG_12079</name>
</gene>
<sequence length="1848" mass="202975">MPRLDDTLDNMGGASFFTTLDLASAYHQCPLAEDARQKTAFITHTGLYEFQVVPFGLRNAPAFFQRSMQAALADVRNACIYLDDILLFSSSFDEHIALLDKVLQRLQEVGLRLKREKCHFLQRRTEYLGHIVSADGVRPDPAKLDGISKLAPPSSVEDIRRVLGMIGFYRRFIPQFARIAAPLYRLLKKDVPFDFGEQQLAAFNELRAELCRAPVLAYPDFTRAFRITTDASGTGLGAVLSQAGDDGVHHPVAFISRALNAAEKNYSVSEQECLGVVWAIRKFRPYVFATTFEVVTDHAALRWLRSIRDPRGRLGRWSLELQDCDFEVIHRPGSSNVVADALSRLPRDAVEQSPAEPAVDVVAAPVLPQQLDDDDDDADEGESGDDEDPLLAEPDQPTVVRSRTPAWLTPNAIKAGQQADPLCVAPPTSVTSILSDIPEDVSGHMVDVLSALHQAHARAKELLADATQAREELNQHKADKYKEFKAGDLVLLHVPRVPTGAKLKRGKPWRGPFKVAKKNSAVNYTIVPNLQQIMRPSSISADGIKVFAGAEQDANLFFITVEAKLIAAGIDAGVVPNPSEEDEDAFEDASSAPASSTAATPRTPQSVPASAARLPIDKMAGFKCSDVTRWVRRFKTLCAAVGAHPGRVLPLYVSAEVLDMLLDSDVDLDDFEAVAALLERTYGLHEDIAVLLGLQQFDTFAAAVSQARLAEARVASRRGHARTEEGVATVEAEQDRGKRSADGRIVCFYCRTPGHRIRDCRKRMLADKRRQQPHRPQPGRTAAVVQATHDSFESEAASVAVASTSARDVLPPFVVEGTFNGANTMMLVDTGALVSLVSADVADSAGVGPLRPSGIVLRGANQQRIHVKGCMSQVPLCIDGVQLQHDFIVAERLAHPVILGVELLSALGAVIDVRQRRLVFHRGTHRSSTSARLLESSACVVTHEADEVAAVQDDAPAVLTQEQQSEVEQLLDKHSAAFASAATVGVPAKLPPMRIDTGDHPPVSRHPYRRSATERAVIEETVQQFLKDGVIKPSFSPWASPVVLVKKKSGEWRFCVDYRKLNAVTVPDAFPMPRLDDTLDNMGGASFFTTLDLASAYHQCPLAEDARQKTAFITHTGLYEFQVVPFGLRNAPAFFQRSMQAALADVRNACIYLDDILLFSSSFDEHIALLDKVLQRLQEVGLRLKPEKCHFLQRRTEYLGHIVSADGVRPDPAKLDGISKLAPPSSKDVPFDFGEQQLAAFNELRAELCRAPVLAYPDFTRAFRITTDASGTGLGAVLSQAGDDGVHHPVAFISRALNAAEKNYSVSEQECLGVVWAIRKFRPYVFATTFEVVTDHAALRWLRSIRDPRGRLGRWSLELQDCDFEVIHRPGSSNVVADALSRLPRDAVEQSPAEPAVDVVAAPVLPQQLDDDDDDADEGESGDDEDPLLAEPDQPTVVRSRTPAWLTPNAIKAGQQADPLCVAVRAAREGKEAVDLSAAALPAKQFWSSLHHFRDVGGIIRFDNQAVLPASLLKQALRQAHDHPSSGHLGIERTYRRVSAQFYLPGLYARTKEYVQCCVPCQRVKQKPPTALPMGRVVASRPMELVAMDFLGPLPASARGNKHLLVISDVFTKFVMAVPLRDQKAATVVDALTTHFFATHGIPEKLLSDQGPSFRAKDTADLFRLLRVRKIWTSPYHPQTDGMVERWNRTVCKMLGTLVNTRQTDWDKFVGLVTLAYNTSFHPTVGNTPYFLRFGCEPPTSVTSILSDIPEDVSGHMVDVLSALHQAHARAKELLADATQAREELNQHKADKYKEFKAGDLVLLHNFPLVSELSVPRESPREEGMFANGKATKQVLLANKTNPHEKAN</sequence>
<dbReference type="SUPFAM" id="SSF56672">
    <property type="entry name" value="DNA/RNA polymerases"/>
    <property type="match status" value="2"/>
</dbReference>
<keyword evidence="6" id="KW-0378">Hydrolase</keyword>
<dbReference type="InterPro" id="IPR050951">
    <property type="entry name" value="Retrovirus_Pol_polyprotein"/>
</dbReference>
<keyword evidence="2" id="KW-0808">Transferase</keyword>
<keyword evidence="8" id="KW-0862">Zinc</keyword>
<feature type="coiled-coil region" evidence="9">
    <location>
        <begin position="1764"/>
        <end position="1795"/>
    </location>
</feature>
<feature type="coiled-coil region" evidence="9">
    <location>
        <begin position="452"/>
        <end position="483"/>
    </location>
</feature>
<name>F2U5C7_SALR5</name>
<dbReference type="CDD" id="cd09274">
    <property type="entry name" value="RNase_HI_RT_Ty3"/>
    <property type="match status" value="2"/>
</dbReference>
<dbReference type="Pfam" id="PF00665">
    <property type="entry name" value="rve"/>
    <property type="match status" value="1"/>
</dbReference>
<dbReference type="CDD" id="cd01647">
    <property type="entry name" value="RT_LTR"/>
    <property type="match status" value="2"/>
</dbReference>
<dbReference type="InterPro" id="IPR041588">
    <property type="entry name" value="Integrase_H2C2"/>
</dbReference>
<feature type="domain" description="Integrase catalytic" evidence="13">
    <location>
        <begin position="1578"/>
        <end position="1737"/>
    </location>
</feature>
<dbReference type="FunFam" id="3.30.70.270:FF:000026">
    <property type="entry name" value="Transposon Ty3-G Gag-Pol polyprotein"/>
    <property type="match status" value="1"/>
</dbReference>
<dbReference type="InterPro" id="IPR036397">
    <property type="entry name" value="RNaseH_sf"/>
</dbReference>
<dbReference type="SUPFAM" id="SSF50630">
    <property type="entry name" value="Acid proteases"/>
    <property type="match status" value="1"/>
</dbReference>
<keyword evidence="4" id="KW-0540">Nuclease</keyword>
<dbReference type="GO" id="GO:0004519">
    <property type="term" value="F:endonuclease activity"/>
    <property type="evidence" value="ECO:0007669"/>
    <property type="project" value="UniProtKB-KW"/>
</dbReference>
<evidence type="ECO:0000313" key="14">
    <source>
        <dbReference type="EMBL" id="EGD83143.1"/>
    </source>
</evidence>
<evidence type="ECO:0000256" key="9">
    <source>
        <dbReference type="SAM" id="Coils"/>
    </source>
</evidence>
<feature type="compositionally biased region" description="Low complexity" evidence="10">
    <location>
        <begin position="588"/>
        <end position="606"/>
    </location>
</feature>
<organism evidence="15">
    <name type="scientific">Salpingoeca rosetta (strain ATCC 50818 / BSB-021)</name>
    <dbReference type="NCBI Taxonomy" id="946362"/>
    <lineage>
        <taxon>Eukaryota</taxon>
        <taxon>Choanoflagellata</taxon>
        <taxon>Craspedida</taxon>
        <taxon>Salpingoecidae</taxon>
        <taxon>Salpingoeca</taxon>
    </lineage>
</organism>
<accession>F2U5C7</accession>
<keyword evidence="7" id="KW-0695">RNA-directed DNA polymerase</keyword>
<dbReference type="InterPro" id="IPR043502">
    <property type="entry name" value="DNA/RNA_pol_sf"/>
</dbReference>
<evidence type="ECO:0000256" key="2">
    <source>
        <dbReference type="ARBA" id="ARBA00022679"/>
    </source>
</evidence>
<dbReference type="CDD" id="cd00303">
    <property type="entry name" value="retropepsin_like"/>
    <property type="match status" value="1"/>
</dbReference>
<feature type="region of interest" description="Disordered" evidence="10">
    <location>
        <begin position="348"/>
        <end position="404"/>
    </location>
</feature>
<feature type="compositionally biased region" description="Low complexity" evidence="10">
    <location>
        <begin position="354"/>
        <end position="368"/>
    </location>
</feature>
<keyword evidence="3" id="KW-0548">Nucleotidyltransferase</keyword>
<dbReference type="GO" id="GO:0015074">
    <property type="term" value="P:DNA integration"/>
    <property type="evidence" value="ECO:0007669"/>
    <property type="project" value="InterPro"/>
</dbReference>
<dbReference type="SUPFAM" id="SSF53098">
    <property type="entry name" value="Ribonuclease H-like"/>
    <property type="match status" value="1"/>
</dbReference>
<feature type="compositionally biased region" description="Acidic residues" evidence="10">
    <location>
        <begin position="371"/>
        <end position="390"/>
    </location>
</feature>
<dbReference type="Pfam" id="PF17921">
    <property type="entry name" value="Integrase_H2C2"/>
    <property type="match status" value="1"/>
</dbReference>
<dbReference type="EC" id="2.7.7.49" evidence="1"/>
<dbReference type="Gene3D" id="1.10.340.70">
    <property type="match status" value="1"/>
</dbReference>
<dbReference type="PROSITE" id="PS50878">
    <property type="entry name" value="RT_POL"/>
    <property type="match status" value="2"/>
</dbReference>
<dbReference type="InterPro" id="IPR021109">
    <property type="entry name" value="Peptidase_aspartic_dom_sf"/>
</dbReference>
<evidence type="ECO:0000256" key="10">
    <source>
        <dbReference type="SAM" id="MobiDB-lite"/>
    </source>
</evidence>
<dbReference type="InterPro" id="IPR041373">
    <property type="entry name" value="RT_RNaseH"/>
</dbReference>
<dbReference type="GeneID" id="16076088"/>
<dbReference type="FunFam" id="1.10.340.70:FF:000001">
    <property type="entry name" value="Retrovirus-related Pol polyprotein from transposon gypsy-like Protein"/>
    <property type="match status" value="1"/>
</dbReference>
<evidence type="ECO:0000256" key="1">
    <source>
        <dbReference type="ARBA" id="ARBA00012493"/>
    </source>
</evidence>
<feature type="compositionally biased region" description="Low complexity" evidence="10">
    <location>
        <begin position="1392"/>
        <end position="1406"/>
    </location>
</feature>
<dbReference type="EMBL" id="GL832962">
    <property type="protein sequence ID" value="EGD83143.1"/>
    <property type="molecule type" value="Genomic_DNA"/>
</dbReference>
<evidence type="ECO:0000259" key="12">
    <source>
        <dbReference type="PROSITE" id="PS50878"/>
    </source>
</evidence>
<dbReference type="Gene3D" id="3.10.10.10">
    <property type="entry name" value="HIV Type 1 Reverse Transcriptase, subunit A, domain 1"/>
    <property type="match status" value="1"/>
</dbReference>
<dbReference type="Gene3D" id="4.10.60.10">
    <property type="entry name" value="Zinc finger, CCHC-type"/>
    <property type="match status" value="1"/>
</dbReference>
<dbReference type="GO" id="GO:0016787">
    <property type="term" value="F:hydrolase activity"/>
    <property type="evidence" value="ECO:0007669"/>
    <property type="project" value="UniProtKB-KW"/>
</dbReference>
<feature type="domain" description="CCHC-type" evidence="11">
    <location>
        <begin position="747"/>
        <end position="762"/>
    </location>
</feature>
<dbReference type="InterPro" id="IPR036875">
    <property type="entry name" value="Znf_CCHC_sf"/>
</dbReference>
<feature type="domain" description="Reverse transcriptase" evidence="12">
    <location>
        <begin position="1026"/>
        <end position="1203"/>
    </location>
</feature>
<dbReference type="OrthoDB" id="413122at2759"/>
<evidence type="ECO:0000259" key="13">
    <source>
        <dbReference type="PROSITE" id="PS50994"/>
    </source>
</evidence>
<dbReference type="GO" id="GO:0008270">
    <property type="term" value="F:zinc ion binding"/>
    <property type="evidence" value="ECO:0007669"/>
    <property type="project" value="UniProtKB-KW"/>
</dbReference>